<dbReference type="EMBL" id="CP037864">
    <property type="protein sequence ID" value="QBM21409.1"/>
    <property type="molecule type" value="Genomic_DNA"/>
</dbReference>
<gene>
    <name evidence="1" type="ORF">E1B03_02780</name>
</gene>
<reference evidence="1 2" key="1">
    <citation type="submission" date="2019-03" db="EMBL/GenBank/DDBJ databases">
        <title>Complete genome sequence of an arsenate-respiring bacteria, Citrobacter sp. LY-1.</title>
        <authorList>
            <person name="Wang H."/>
            <person name="Liu Y."/>
            <person name="Li Q."/>
            <person name="Huang J."/>
        </authorList>
    </citation>
    <scope>NUCLEOTIDE SEQUENCE [LARGE SCALE GENOMIC DNA]</scope>
    <source>
        <strain evidence="1 2">LY-1</strain>
    </source>
</reference>
<evidence type="ECO:0000313" key="1">
    <source>
        <dbReference type="EMBL" id="QBM21409.1"/>
    </source>
</evidence>
<dbReference type="AlphaFoldDB" id="A0A4P6WEL7"/>
<dbReference type="Proteomes" id="UP000293850">
    <property type="component" value="Chromosome"/>
</dbReference>
<sequence length="75" mass="8854">MRKRYRQCAIWQQISRSYYNIGVPISRNSRKKTGEDAGNFLAKKSSFHWQMERGGLHLHYQHRPEPPLMCSTEGC</sequence>
<name>A0A4P6WEL7_9ENTR</name>
<accession>A0A4P6WEL7</accession>
<organism evidence="1 2">
    <name type="scientific">Citrobacter arsenatis</name>
    <dbReference type="NCBI Taxonomy" id="2546350"/>
    <lineage>
        <taxon>Bacteria</taxon>
        <taxon>Pseudomonadati</taxon>
        <taxon>Pseudomonadota</taxon>
        <taxon>Gammaproteobacteria</taxon>
        <taxon>Enterobacterales</taxon>
        <taxon>Enterobacteriaceae</taxon>
        <taxon>Citrobacter</taxon>
    </lineage>
</organism>
<dbReference type="KEGG" id="cars:E1B03_02780"/>
<protein>
    <submittedName>
        <fullName evidence="1">Uncharacterized protein</fullName>
    </submittedName>
</protein>
<proteinExistence type="predicted"/>
<evidence type="ECO:0000313" key="2">
    <source>
        <dbReference type="Proteomes" id="UP000293850"/>
    </source>
</evidence>
<keyword evidence="2" id="KW-1185">Reference proteome</keyword>